<dbReference type="InterPro" id="IPR032675">
    <property type="entry name" value="LRR_dom_sf"/>
</dbReference>
<evidence type="ECO:0000313" key="1">
    <source>
        <dbReference type="EMBL" id="KAF6753285.1"/>
    </source>
</evidence>
<dbReference type="Gene3D" id="3.80.10.10">
    <property type="entry name" value="Ribonuclease Inhibitor"/>
    <property type="match status" value="1"/>
</dbReference>
<gene>
    <name evidence="1" type="ORF">DFP72DRAFT_1046739</name>
</gene>
<dbReference type="OrthoDB" id="3543113at2759"/>
<dbReference type="AlphaFoldDB" id="A0A8H6HU69"/>
<organism evidence="1 2">
    <name type="scientific">Ephemerocybe angulata</name>
    <dbReference type="NCBI Taxonomy" id="980116"/>
    <lineage>
        <taxon>Eukaryota</taxon>
        <taxon>Fungi</taxon>
        <taxon>Dikarya</taxon>
        <taxon>Basidiomycota</taxon>
        <taxon>Agaricomycotina</taxon>
        <taxon>Agaricomycetes</taxon>
        <taxon>Agaricomycetidae</taxon>
        <taxon>Agaricales</taxon>
        <taxon>Agaricineae</taxon>
        <taxon>Psathyrellaceae</taxon>
        <taxon>Ephemerocybe</taxon>
    </lineage>
</organism>
<protein>
    <recommendedName>
        <fullName evidence="3">F-box domain-containing protein</fullName>
    </recommendedName>
</protein>
<sequence>MDNILQIYELTKLVCEEINDSPTLYAMALTCHALSEPSLDVLWRNIYSFEPLLCCLPPDLLYESNFTSEDSVLSKITLVGNRRTPTGADLDRYLSCYARRIQRFVLRPTEKMKIMSTEFLSALKFATGGVPGALCPNIKEFYLLATPWSAHHSIPGLIIQLASTLPLVIGESDSIEAFGVLAASPFSDDVQAIYEVLQRAPCIKTLMLSIDSISPNALTGPIFDNWLAPSGLSPRWTNLEYLQVDSITGASVDHLASLPNLATFILADQMDVLANPPCVVTSNTEKFRALRELRVHSRRLEIATRLVRHLPPRSSLRILECTTPQPATLNEATDAIYAAEAHTSPFTLESLRLEDCVVPDLDQSQPLDFDVNNPHSPLARYLDANIRISCFLPFSRLRELSLCFYPRVSVSPEDIALIPTSWPNLTVLNLRGTFPILRQPTLDHTHLVYLIERCPSIRVLGLPVDVRRVQGTESIPGGRFPLQKLYVCGSPIDSSERVQAFMQTNLPEVEVVVRYQTWLYTNSESEMVWAEVWGDIGD</sequence>
<dbReference type="Proteomes" id="UP000521943">
    <property type="component" value="Unassembled WGS sequence"/>
</dbReference>
<dbReference type="EMBL" id="JACGCI010000040">
    <property type="protein sequence ID" value="KAF6753285.1"/>
    <property type="molecule type" value="Genomic_DNA"/>
</dbReference>
<proteinExistence type="predicted"/>
<comment type="caution">
    <text evidence="1">The sequence shown here is derived from an EMBL/GenBank/DDBJ whole genome shotgun (WGS) entry which is preliminary data.</text>
</comment>
<keyword evidence="2" id="KW-1185">Reference proteome</keyword>
<dbReference type="SUPFAM" id="SSF52047">
    <property type="entry name" value="RNI-like"/>
    <property type="match status" value="1"/>
</dbReference>
<accession>A0A8H6HU69</accession>
<evidence type="ECO:0000313" key="2">
    <source>
        <dbReference type="Proteomes" id="UP000521943"/>
    </source>
</evidence>
<name>A0A8H6HU69_9AGAR</name>
<reference evidence="1 2" key="1">
    <citation type="submission" date="2020-07" db="EMBL/GenBank/DDBJ databases">
        <title>Comparative genomics of pyrophilous fungi reveals a link between fire events and developmental genes.</title>
        <authorList>
            <consortium name="DOE Joint Genome Institute"/>
            <person name="Steindorff A.S."/>
            <person name="Carver A."/>
            <person name="Calhoun S."/>
            <person name="Stillman K."/>
            <person name="Liu H."/>
            <person name="Lipzen A."/>
            <person name="Pangilinan J."/>
            <person name="Labutti K."/>
            <person name="Bruns T.D."/>
            <person name="Grigoriev I.V."/>
        </authorList>
    </citation>
    <scope>NUCLEOTIDE SEQUENCE [LARGE SCALE GENOMIC DNA]</scope>
    <source>
        <strain evidence="1 2">CBS 144469</strain>
    </source>
</reference>
<evidence type="ECO:0008006" key="3">
    <source>
        <dbReference type="Google" id="ProtNLM"/>
    </source>
</evidence>